<keyword evidence="4 7" id="KW-0812">Transmembrane</keyword>
<dbReference type="Pfam" id="PF00528">
    <property type="entry name" value="BPD_transp_1"/>
    <property type="match status" value="1"/>
</dbReference>
<accession>A0A316C931</accession>
<dbReference type="InterPro" id="IPR035906">
    <property type="entry name" value="MetI-like_sf"/>
</dbReference>
<evidence type="ECO:0000256" key="1">
    <source>
        <dbReference type="ARBA" id="ARBA00004651"/>
    </source>
</evidence>
<reference evidence="9 10" key="1">
    <citation type="submission" date="2018-05" db="EMBL/GenBank/DDBJ databases">
        <title>Genomic Encyclopedia of Type Strains, Phase IV (KMG-IV): sequencing the most valuable type-strain genomes for metagenomic binning, comparative biology and taxonomic classification.</title>
        <authorList>
            <person name="Goeker M."/>
        </authorList>
    </citation>
    <scope>NUCLEOTIDE SEQUENCE [LARGE SCALE GENOMIC DNA]</scope>
    <source>
        <strain evidence="9 10">DSM 6986</strain>
    </source>
</reference>
<evidence type="ECO:0000313" key="9">
    <source>
        <dbReference type="EMBL" id="PWJ86325.1"/>
    </source>
</evidence>
<dbReference type="InterPro" id="IPR000515">
    <property type="entry name" value="MetI-like"/>
</dbReference>
<evidence type="ECO:0000313" key="10">
    <source>
        <dbReference type="Proteomes" id="UP000245396"/>
    </source>
</evidence>
<dbReference type="SUPFAM" id="SSF161098">
    <property type="entry name" value="MetI-like"/>
    <property type="match status" value="1"/>
</dbReference>
<evidence type="ECO:0000256" key="3">
    <source>
        <dbReference type="ARBA" id="ARBA00022475"/>
    </source>
</evidence>
<dbReference type="Proteomes" id="UP000245396">
    <property type="component" value="Unassembled WGS sequence"/>
</dbReference>
<feature type="transmembrane region" description="Helical" evidence="7">
    <location>
        <begin position="12"/>
        <end position="31"/>
    </location>
</feature>
<dbReference type="CDD" id="cd06261">
    <property type="entry name" value="TM_PBP2"/>
    <property type="match status" value="1"/>
</dbReference>
<proteinExistence type="inferred from homology"/>
<keyword evidence="3" id="KW-1003">Cell membrane</keyword>
<sequence>MIALLIAKRLGLGLVTLFIISLIVFFSVQLLPGDVAQAILGRTAPPEAVAALRTRLGLDLPAHVRYLQWAGGLFQGDFGDSLANRRPVLDLLSERIGNTFFLAAVSACIAVPLGLILGLASAIYRSRPFDHATSLAALLAISVPEFLTAYILVAIFAVELGWLPAVSMVQPSQGILDRFILISLPAATLALGVIAYILRMTRAAIGNVLSSPYIEMAKLKGVSPYRLVVRHALPNALSPIINVVLMNLAYLVVGVVVVEVIFVYPGLGQLLVDSVSKRDIPVVQACGVLFATAYILLNLLADVLSILANPRLRRPRGGV</sequence>
<name>A0A316C931_PSESE</name>
<dbReference type="InterPro" id="IPR045621">
    <property type="entry name" value="BPD_transp_1_N"/>
</dbReference>
<dbReference type="GO" id="GO:0005886">
    <property type="term" value="C:plasma membrane"/>
    <property type="evidence" value="ECO:0007669"/>
    <property type="project" value="UniProtKB-SubCell"/>
</dbReference>
<comment type="subcellular location">
    <subcellularLocation>
        <location evidence="1 7">Cell membrane</location>
        <topology evidence="1 7">Multi-pass membrane protein</topology>
    </subcellularLocation>
</comment>
<feature type="transmembrane region" description="Helical" evidence="7">
    <location>
        <begin position="135"/>
        <end position="158"/>
    </location>
</feature>
<dbReference type="OrthoDB" id="9805855at2"/>
<evidence type="ECO:0000256" key="6">
    <source>
        <dbReference type="ARBA" id="ARBA00023136"/>
    </source>
</evidence>
<organism evidence="9 10">
    <name type="scientific">Pseudaminobacter salicylatoxidans</name>
    <dbReference type="NCBI Taxonomy" id="93369"/>
    <lineage>
        <taxon>Bacteria</taxon>
        <taxon>Pseudomonadati</taxon>
        <taxon>Pseudomonadota</taxon>
        <taxon>Alphaproteobacteria</taxon>
        <taxon>Hyphomicrobiales</taxon>
        <taxon>Phyllobacteriaceae</taxon>
        <taxon>Pseudaminobacter</taxon>
    </lineage>
</organism>
<gene>
    <name evidence="9" type="ORF">C7441_101205</name>
</gene>
<evidence type="ECO:0000256" key="2">
    <source>
        <dbReference type="ARBA" id="ARBA00022448"/>
    </source>
</evidence>
<dbReference type="GO" id="GO:0071916">
    <property type="term" value="F:dipeptide transmembrane transporter activity"/>
    <property type="evidence" value="ECO:0007669"/>
    <property type="project" value="TreeGrafter"/>
</dbReference>
<dbReference type="Pfam" id="PF19300">
    <property type="entry name" value="BPD_transp_1_N"/>
    <property type="match status" value="1"/>
</dbReference>
<feature type="domain" description="ABC transmembrane type-1" evidence="8">
    <location>
        <begin position="96"/>
        <end position="301"/>
    </location>
</feature>
<dbReference type="PANTHER" id="PTHR43163">
    <property type="entry name" value="DIPEPTIDE TRANSPORT SYSTEM PERMEASE PROTEIN DPPB-RELATED"/>
    <property type="match status" value="1"/>
</dbReference>
<feature type="transmembrane region" description="Helical" evidence="7">
    <location>
        <begin position="178"/>
        <end position="198"/>
    </location>
</feature>
<keyword evidence="5 7" id="KW-1133">Transmembrane helix</keyword>
<evidence type="ECO:0000256" key="4">
    <source>
        <dbReference type="ARBA" id="ARBA00022692"/>
    </source>
</evidence>
<dbReference type="PANTHER" id="PTHR43163:SF6">
    <property type="entry name" value="DIPEPTIDE TRANSPORT SYSTEM PERMEASE PROTEIN DPPB-RELATED"/>
    <property type="match status" value="1"/>
</dbReference>
<keyword evidence="2 7" id="KW-0813">Transport</keyword>
<keyword evidence="6 7" id="KW-0472">Membrane</keyword>
<keyword evidence="10" id="KW-1185">Reference proteome</keyword>
<feature type="transmembrane region" description="Helical" evidence="7">
    <location>
        <begin position="282"/>
        <end position="307"/>
    </location>
</feature>
<protein>
    <submittedName>
        <fullName evidence="9">Peptide/nickel transport system permease protein</fullName>
    </submittedName>
</protein>
<dbReference type="STRING" id="1192868.GCA_000304395_04211"/>
<comment type="caution">
    <text evidence="9">The sequence shown here is derived from an EMBL/GenBank/DDBJ whole genome shotgun (WGS) entry which is preliminary data.</text>
</comment>
<dbReference type="Gene3D" id="1.10.3720.10">
    <property type="entry name" value="MetI-like"/>
    <property type="match status" value="1"/>
</dbReference>
<comment type="similarity">
    <text evidence="7">Belongs to the binding-protein-dependent transport system permease family.</text>
</comment>
<evidence type="ECO:0000256" key="5">
    <source>
        <dbReference type="ARBA" id="ARBA00022989"/>
    </source>
</evidence>
<feature type="transmembrane region" description="Helical" evidence="7">
    <location>
        <begin position="100"/>
        <end position="123"/>
    </location>
</feature>
<feature type="transmembrane region" description="Helical" evidence="7">
    <location>
        <begin position="240"/>
        <end position="262"/>
    </location>
</feature>
<dbReference type="AlphaFoldDB" id="A0A316C931"/>
<evidence type="ECO:0000259" key="8">
    <source>
        <dbReference type="PROSITE" id="PS50928"/>
    </source>
</evidence>
<dbReference type="RefSeq" id="WP_109611325.1">
    <property type="nucleotide sequence ID" value="NZ_QGGG01000001.1"/>
</dbReference>
<dbReference type="PROSITE" id="PS50928">
    <property type="entry name" value="ABC_TM1"/>
    <property type="match status" value="1"/>
</dbReference>
<dbReference type="EMBL" id="QGGG01000001">
    <property type="protein sequence ID" value="PWJ86325.1"/>
    <property type="molecule type" value="Genomic_DNA"/>
</dbReference>
<evidence type="ECO:0000256" key="7">
    <source>
        <dbReference type="RuleBase" id="RU363032"/>
    </source>
</evidence>